<dbReference type="AlphaFoldDB" id="A0AAD7N1F5"/>
<evidence type="ECO:0000256" key="4">
    <source>
        <dbReference type="SAM" id="MobiDB-lite"/>
    </source>
</evidence>
<feature type="region of interest" description="Disordered" evidence="4">
    <location>
        <begin position="184"/>
        <end position="209"/>
    </location>
</feature>
<dbReference type="PANTHER" id="PTHR13475:SF3">
    <property type="entry name" value="NEUGRIN"/>
    <property type="match status" value="1"/>
</dbReference>
<organism evidence="5 6">
    <name type="scientific">Mycena maculata</name>
    <dbReference type="NCBI Taxonomy" id="230809"/>
    <lineage>
        <taxon>Eukaryota</taxon>
        <taxon>Fungi</taxon>
        <taxon>Dikarya</taxon>
        <taxon>Basidiomycota</taxon>
        <taxon>Agaricomycotina</taxon>
        <taxon>Agaricomycetes</taxon>
        <taxon>Agaricomycetidae</taxon>
        <taxon>Agaricales</taxon>
        <taxon>Marasmiineae</taxon>
        <taxon>Mycenaceae</taxon>
        <taxon>Mycena</taxon>
    </lineage>
</organism>
<evidence type="ECO:0000313" key="5">
    <source>
        <dbReference type="EMBL" id="KAJ7741418.1"/>
    </source>
</evidence>
<evidence type="ECO:0000256" key="1">
    <source>
        <dbReference type="ARBA" id="ARBA00003548"/>
    </source>
</evidence>
<evidence type="ECO:0000256" key="2">
    <source>
        <dbReference type="ARBA" id="ARBA00010895"/>
    </source>
</evidence>
<sequence>MRSTIYRRGIARSARSILEDDDAPVDLSEDNDLVNNPRLRATSPPAFTPSPTTRHPPRPPSTPAEWNAHRKALKAAYPAGWNPPKKLSRDAMHGLRALHALDPAAFPTPVLAARFKISPEAVRRILKGRWEPDRERKVELVKRDKEKRAEFLSLRKLRERMEARRVAEGRESMRAVKGADVWEDPEADDWGDEEGEARGIHKRDRLTFE</sequence>
<comment type="similarity">
    <text evidence="2">Belongs to the RRG9 family.</text>
</comment>
<dbReference type="InterPro" id="IPR010487">
    <property type="entry name" value="NGRN/Rrg9"/>
</dbReference>
<comment type="function">
    <text evidence="1">Required for respiratory activity and maintenance and expression of the mitochondrial genome.</text>
</comment>
<reference evidence="5" key="1">
    <citation type="submission" date="2023-03" db="EMBL/GenBank/DDBJ databases">
        <title>Massive genome expansion in bonnet fungi (Mycena s.s.) driven by repeated elements and novel gene families across ecological guilds.</title>
        <authorList>
            <consortium name="Lawrence Berkeley National Laboratory"/>
            <person name="Harder C.B."/>
            <person name="Miyauchi S."/>
            <person name="Viragh M."/>
            <person name="Kuo A."/>
            <person name="Thoen E."/>
            <person name="Andreopoulos B."/>
            <person name="Lu D."/>
            <person name="Skrede I."/>
            <person name="Drula E."/>
            <person name="Henrissat B."/>
            <person name="Morin E."/>
            <person name="Kohler A."/>
            <person name="Barry K."/>
            <person name="LaButti K."/>
            <person name="Morin E."/>
            <person name="Salamov A."/>
            <person name="Lipzen A."/>
            <person name="Mereny Z."/>
            <person name="Hegedus B."/>
            <person name="Baldrian P."/>
            <person name="Stursova M."/>
            <person name="Weitz H."/>
            <person name="Taylor A."/>
            <person name="Grigoriev I.V."/>
            <person name="Nagy L.G."/>
            <person name="Martin F."/>
            <person name="Kauserud H."/>
        </authorList>
    </citation>
    <scope>NUCLEOTIDE SEQUENCE</scope>
    <source>
        <strain evidence="5">CBHHK188m</strain>
    </source>
</reference>
<feature type="compositionally biased region" description="Acidic residues" evidence="4">
    <location>
        <begin position="184"/>
        <end position="195"/>
    </location>
</feature>
<dbReference type="PANTHER" id="PTHR13475">
    <property type="entry name" value="NEUGRIN"/>
    <property type="match status" value="1"/>
</dbReference>
<feature type="compositionally biased region" description="Acidic residues" evidence="4">
    <location>
        <begin position="19"/>
        <end position="32"/>
    </location>
</feature>
<dbReference type="Proteomes" id="UP001215280">
    <property type="component" value="Unassembled WGS sequence"/>
</dbReference>
<dbReference type="GO" id="GO:0005634">
    <property type="term" value="C:nucleus"/>
    <property type="evidence" value="ECO:0007669"/>
    <property type="project" value="TreeGrafter"/>
</dbReference>
<accession>A0AAD7N1F5</accession>
<feature type="region of interest" description="Disordered" evidence="4">
    <location>
        <begin position="17"/>
        <end position="66"/>
    </location>
</feature>
<name>A0AAD7N1F5_9AGAR</name>
<keyword evidence="6" id="KW-1185">Reference proteome</keyword>
<gene>
    <name evidence="5" type="ORF">DFH07DRAFT_751137</name>
</gene>
<feature type="compositionally biased region" description="Basic residues" evidence="4">
    <location>
        <begin position="200"/>
        <end position="209"/>
    </location>
</feature>
<dbReference type="Pfam" id="PF06413">
    <property type="entry name" value="Neugrin"/>
    <property type="match status" value="1"/>
</dbReference>
<feature type="compositionally biased region" description="Low complexity" evidence="4">
    <location>
        <begin position="41"/>
        <end position="53"/>
    </location>
</feature>
<protein>
    <recommendedName>
        <fullName evidence="3">Required for respiratory growth protein 9, mitochondrial</fullName>
    </recommendedName>
</protein>
<evidence type="ECO:0000256" key="3">
    <source>
        <dbReference type="ARBA" id="ARBA00013566"/>
    </source>
</evidence>
<dbReference type="EMBL" id="JARJLG010000123">
    <property type="protein sequence ID" value="KAJ7741418.1"/>
    <property type="molecule type" value="Genomic_DNA"/>
</dbReference>
<comment type="caution">
    <text evidence="5">The sequence shown here is derived from an EMBL/GenBank/DDBJ whole genome shotgun (WGS) entry which is preliminary data.</text>
</comment>
<evidence type="ECO:0000313" key="6">
    <source>
        <dbReference type="Proteomes" id="UP001215280"/>
    </source>
</evidence>
<proteinExistence type="inferred from homology"/>